<comment type="caution">
    <text evidence="4">The sequence shown here is derived from an EMBL/GenBank/DDBJ whole genome shotgun (WGS) entry which is preliminary data.</text>
</comment>
<keyword evidence="2" id="KW-0378">Hydrolase</keyword>
<gene>
    <name evidence="4" type="ORF">ACFPOG_31310</name>
</gene>
<dbReference type="Proteomes" id="UP001596044">
    <property type="component" value="Unassembled WGS sequence"/>
</dbReference>
<name>A0ABW0KHW7_9BACL</name>
<dbReference type="PANTHER" id="PTHR42693">
    <property type="entry name" value="ARYLSULFATASE FAMILY MEMBER"/>
    <property type="match status" value="1"/>
</dbReference>
<evidence type="ECO:0000313" key="4">
    <source>
        <dbReference type="EMBL" id="MFC5452697.1"/>
    </source>
</evidence>
<dbReference type="RefSeq" id="WP_270877847.1">
    <property type="nucleotide sequence ID" value="NZ_JAQFVF010000009.1"/>
</dbReference>
<evidence type="ECO:0000256" key="2">
    <source>
        <dbReference type="ARBA" id="ARBA00022801"/>
    </source>
</evidence>
<reference evidence="5" key="1">
    <citation type="journal article" date="2019" name="Int. J. Syst. Evol. Microbiol.">
        <title>The Global Catalogue of Microorganisms (GCM) 10K type strain sequencing project: providing services to taxonomists for standard genome sequencing and annotation.</title>
        <authorList>
            <consortium name="The Broad Institute Genomics Platform"/>
            <consortium name="The Broad Institute Genome Sequencing Center for Infectious Disease"/>
            <person name="Wu L."/>
            <person name="Ma J."/>
        </authorList>
    </citation>
    <scope>NUCLEOTIDE SEQUENCE [LARGE SCALE GENOMIC DNA]</scope>
    <source>
        <strain evidence="5">KACC 11904</strain>
    </source>
</reference>
<keyword evidence="5" id="KW-1185">Reference proteome</keyword>
<evidence type="ECO:0000259" key="3">
    <source>
        <dbReference type="Pfam" id="PF00884"/>
    </source>
</evidence>
<evidence type="ECO:0000313" key="5">
    <source>
        <dbReference type="Proteomes" id="UP001596044"/>
    </source>
</evidence>
<dbReference type="EMBL" id="JBHSMJ010000063">
    <property type="protein sequence ID" value="MFC5452697.1"/>
    <property type="molecule type" value="Genomic_DNA"/>
</dbReference>
<dbReference type="Pfam" id="PF00884">
    <property type="entry name" value="Sulfatase"/>
    <property type="match status" value="1"/>
</dbReference>
<dbReference type="PANTHER" id="PTHR42693:SF53">
    <property type="entry name" value="ENDO-4-O-SULFATASE"/>
    <property type="match status" value="1"/>
</dbReference>
<dbReference type="CDD" id="cd16033">
    <property type="entry name" value="sulfatase_like"/>
    <property type="match status" value="1"/>
</dbReference>
<evidence type="ECO:0000256" key="1">
    <source>
        <dbReference type="ARBA" id="ARBA00008779"/>
    </source>
</evidence>
<proteinExistence type="inferred from homology"/>
<organism evidence="4 5">
    <name type="scientific">Paenibacillus aestuarii</name>
    <dbReference type="NCBI Taxonomy" id="516965"/>
    <lineage>
        <taxon>Bacteria</taxon>
        <taxon>Bacillati</taxon>
        <taxon>Bacillota</taxon>
        <taxon>Bacilli</taxon>
        <taxon>Bacillales</taxon>
        <taxon>Paenibacillaceae</taxon>
        <taxon>Paenibacillus</taxon>
    </lineage>
</organism>
<feature type="domain" description="Sulfatase N-terminal" evidence="3">
    <location>
        <begin position="9"/>
        <end position="352"/>
    </location>
</feature>
<protein>
    <submittedName>
        <fullName evidence="4">Sulfatase-like hydrolase/transferase</fullName>
    </submittedName>
</protein>
<sequence length="478" mass="54176">MGQREAARPHILLIMADQLRYDCLGYAGIAPVHTPHLDRLAAEGVGFDAAYTHFPVCAPARQSLGCGQRPEVFGGLWNYNMGLKVGALEPSAYSWARSLQEQGYQCGYIGKWDVHPEYTPVSYGYDHYIDSAALHRKMVAADYPEVAYTNGYFGEPDPLPLAHTLTHFTAMQAEQLLERLSATGQGQPWHLRVNFNEPHLPCRPAQPFADQYAPADAKEWESFTDSLQGKPYIQSQQLRNWGIETFGWEDWAPIVARYYAVISQLDDAVGRLLQRLDQLGLREETWVIFTSDHGDMCGGHRMMDKHYVMYEDVVKVPLIMRMPGVIPAGQRTDELVYNLLDLPPTIMEVCGIAAPGQHALHGRSMLPWMTGQGAALAPALANSREEVIASYNGQQFGLYTQRMIRTKSWKYVWNLTDVDELYDLEDDPHELHNRIGDPARHELVQQLRKRLYAALLKDGDPMVRNEWMQRQLLGGHKN</sequence>
<dbReference type="InterPro" id="IPR050738">
    <property type="entry name" value="Sulfatase"/>
</dbReference>
<dbReference type="Gene3D" id="3.40.720.10">
    <property type="entry name" value="Alkaline Phosphatase, subunit A"/>
    <property type="match status" value="1"/>
</dbReference>
<dbReference type="SUPFAM" id="SSF53649">
    <property type="entry name" value="Alkaline phosphatase-like"/>
    <property type="match status" value="1"/>
</dbReference>
<dbReference type="InterPro" id="IPR017850">
    <property type="entry name" value="Alkaline_phosphatase_core_sf"/>
</dbReference>
<accession>A0ABW0KHW7</accession>
<dbReference type="InterPro" id="IPR000917">
    <property type="entry name" value="Sulfatase_N"/>
</dbReference>
<comment type="similarity">
    <text evidence="1">Belongs to the sulfatase family.</text>
</comment>